<dbReference type="Proteomes" id="UP001187192">
    <property type="component" value="Unassembled WGS sequence"/>
</dbReference>
<sequence>MPSLGAARADLGPVVPQCRLHSTAELANLGNRCCNVGEPGCNDPKLYNTHNK</sequence>
<dbReference type="AlphaFoldDB" id="A0AA88E359"/>
<organism evidence="1 2">
    <name type="scientific">Ficus carica</name>
    <name type="common">Common fig</name>
    <dbReference type="NCBI Taxonomy" id="3494"/>
    <lineage>
        <taxon>Eukaryota</taxon>
        <taxon>Viridiplantae</taxon>
        <taxon>Streptophyta</taxon>
        <taxon>Embryophyta</taxon>
        <taxon>Tracheophyta</taxon>
        <taxon>Spermatophyta</taxon>
        <taxon>Magnoliopsida</taxon>
        <taxon>eudicotyledons</taxon>
        <taxon>Gunneridae</taxon>
        <taxon>Pentapetalae</taxon>
        <taxon>rosids</taxon>
        <taxon>fabids</taxon>
        <taxon>Rosales</taxon>
        <taxon>Moraceae</taxon>
        <taxon>Ficeae</taxon>
        <taxon>Ficus</taxon>
    </lineage>
</organism>
<evidence type="ECO:0000313" key="2">
    <source>
        <dbReference type="Proteomes" id="UP001187192"/>
    </source>
</evidence>
<dbReference type="EMBL" id="BTGU01000424">
    <property type="protein sequence ID" value="GMN67262.1"/>
    <property type="molecule type" value="Genomic_DNA"/>
</dbReference>
<reference evidence="1" key="1">
    <citation type="submission" date="2023-07" db="EMBL/GenBank/DDBJ databases">
        <title>draft genome sequence of fig (Ficus carica).</title>
        <authorList>
            <person name="Takahashi T."/>
            <person name="Nishimura K."/>
        </authorList>
    </citation>
    <scope>NUCLEOTIDE SEQUENCE</scope>
</reference>
<proteinExistence type="predicted"/>
<name>A0AA88E359_FICCA</name>
<protein>
    <submittedName>
        <fullName evidence="1">Uncharacterized protein</fullName>
    </submittedName>
</protein>
<evidence type="ECO:0000313" key="1">
    <source>
        <dbReference type="EMBL" id="GMN67262.1"/>
    </source>
</evidence>
<keyword evidence="2" id="KW-1185">Reference proteome</keyword>
<gene>
    <name evidence="1" type="ORF">TIFTF001_036326</name>
</gene>
<comment type="caution">
    <text evidence="1">The sequence shown here is derived from an EMBL/GenBank/DDBJ whole genome shotgun (WGS) entry which is preliminary data.</text>
</comment>
<accession>A0AA88E359</accession>